<reference evidence="2 3" key="1">
    <citation type="submission" date="2018-08" db="EMBL/GenBank/DDBJ databases">
        <title>Pallidiluteibacterium maritimus gen. nov., sp. nov., isolated from coastal sediment.</title>
        <authorList>
            <person name="Zhou L.Y."/>
        </authorList>
    </citation>
    <scope>NUCLEOTIDE SEQUENCE [LARGE SCALE GENOMIC DNA]</scope>
    <source>
        <strain evidence="2 3">XSD2</strain>
    </source>
</reference>
<gene>
    <name evidence="2" type="ORF">D1614_17880</name>
</gene>
<evidence type="ECO:0000259" key="1">
    <source>
        <dbReference type="SMART" id="SM00347"/>
    </source>
</evidence>
<dbReference type="Pfam" id="PF13463">
    <property type="entry name" value="HTH_27"/>
    <property type="match status" value="1"/>
</dbReference>
<dbReference type="SUPFAM" id="SSF46785">
    <property type="entry name" value="Winged helix' DNA-binding domain"/>
    <property type="match status" value="1"/>
</dbReference>
<dbReference type="InterPro" id="IPR036388">
    <property type="entry name" value="WH-like_DNA-bd_sf"/>
</dbReference>
<dbReference type="SMART" id="SM00347">
    <property type="entry name" value="HTH_MARR"/>
    <property type="match status" value="1"/>
</dbReference>
<dbReference type="GO" id="GO:0003700">
    <property type="term" value="F:DNA-binding transcription factor activity"/>
    <property type="evidence" value="ECO:0007669"/>
    <property type="project" value="InterPro"/>
</dbReference>
<organism evidence="2 3">
    <name type="scientific">Maribellus luteus</name>
    <dbReference type="NCBI Taxonomy" id="2305463"/>
    <lineage>
        <taxon>Bacteria</taxon>
        <taxon>Pseudomonadati</taxon>
        <taxon>Bacteroidota</taxon>
        <taxon>Bacteroidia</taxon>
        <taxon>Marinilabiliales</taxon>
        <taxon>Prolixibacteraceae</taxon>
        <taxon>Maribellus</taxon>
    </lineage>
</organism>
<comment type="caution">
    <text evidence="2">The sequence shown here is derived from an EMBL/GenBank/DDBJ whole genome shotgun (WGS) entry which is preliminary data.</text>
</comment>
<name>A0A399SWK9_9BACT</name>
<proteinExistence type="predicted"/>
<dbReference type="OrthoDB" id="961069at2"/>
<dbReference type="RefSeq" id="WP_119439353.1">
    <property type="nucleotide sequence ID" value="NZ_QWGR01000013.1"/>
</dbReference>
<feature type="domain" description="HTH marR-type" evidence="1">
    <location>
        <begin position="88"/>
        <end position="190"/>
    </location>
</feature>
<accession>A0A399SWK9</accession>
<dbReference type="Proteomes" id="UP000265926">
    <property type="component" value="Unassembled WGS sequence"/>
</dbReference>
<sequence length="229" mass="27389">MNYSLLRQTIDLLEEYEQFEQPADILDFAYWLVGKYSTETKESISYPSQRKNSETTDSPLAIKNFRQETRFLEYVARIARYHEFYVRKALQDLDINTRLEFLFLQTVESSDLVKKTDLINIHLLEYTTGMDTIHRLIKKEFIKEVQSTEDKRVKLLAITERGKEVLEQTSKRILEENEMFFLAINNRWKKMTPLLEEIDSFHHKIYQNHNNKPFAEISNLMDSLKYLSQ</sequence>
<evidence type="ECO:0000313" key="3">
    <source>
        <dbReference type="Proteomes" id="UP000265926"/>
    </source>
</evidence>
<protein>
    <submittedName>
        <fullName evidence="2">MarR family transcriptional regulator</fullName>
    </submittedName>
</protein>
<dbReference type="EMBL" id="QWGR01000013">
    <property type="protein sequence ID" value="RIJ46545.1"/>
    <property type="molecule type" value="Genomic_DNA"/>
</dbReference>
<dbReference type="Gene3D" id="1.10.10.10">
    <property type="entry name" value="Winged helix-like DNA-binding domain superfamily/Winged helix DNA-binding domain"/>
    <property type="match status" value="1"/>
</dbReference>
<keyword evidence="3" id="KW-1185">Reference proteome</keyword>
<evidence type="ECO:0000313" key="2">
    <source>
        <dbReference type="EMBL" id="RIJ46545.1"/>
    </source>
</evidence>
<dbReference type="InterPro" id="IPR000835">
    <property type="entry name" value="HTH_MarR-typ"/>
</dbReference>
<dbReference type="InterPro" id="IPR036390">
    <property type="entry name" value="WH_DNA-bd_sf"/>
</dbReference>
<dbReference type="AlphaFoldDB" id="A0A399SWK9"/>